<sequence>MRKNPRVIYQTLSDSLDSLKWNIIPIGPFGLLPVRRASLIGPVASVVENIDAVQMLIDALIDCFRRVGRD</sequence>
<dbReference type="AlphaFoldDB" id="A0A0D8FRV2"/>
<dbReference type="GeneID" id="78374079"/>
<dbReference type="RefSeq" id="WP_152623214.1">
    <property type="nucleotide sequence ID" value="NZ_JXUW01000027.1"/>
</dbReference>
<dbReference type="EMBL" id="JXUW01000027">
    <property type="protein sequence ID" value="KJE75851.1"/>
    <property type="molecule type" value="Genomic_DNA"/>
</dbReference>
<reference evidence="1 2" key="1">
    <citation type="submission" date="2015-01" db="EMBL/GenBank/DDBJ databases">
        <title>Draft genome of the acidophilic iron oxidizer Ferrimicrobium acidiphilum strain T23.</title>
        <authorList>
            <person name="Poehlein A."/>
            <person name="Eisen S."/>
            <person name="Schloemann M."/>
            <person name="Johnson B.D."/>
            <person name="Daniel R."/>
            <person name="Muehling M."/>
        </authorList>
    </citation>
    <scope>NUCLEOTIDE SEQUENCE [LARGE SCALE GENOMIC DNA]</scope>
    <source>
        <strain evidence="1 2">T23</strain>
    </source>
</reference>
<organism evidence="1 2">
    <name type="scientific">Ferrimicrobium acidiphilum DSM 19497</name>
    <dbReference type="NCBI Taxonomy" id="1121877"/>
    <lineage>
        <taxon>Bacteria</taxon>
        <taxon>Bacillati</taxon>
        <taxon>Actinomycetota</taxon>
        <taxon>Acidimicrobiia</taxon>
        <taxon>Acidimicrobiales</taxon>
        <taxon>Acidimicrobiaceae</taxon>
        <taxon>Ferrimicrobium</taxon>
    </lineage>
</organism>
<name>A0A0D8FRV2_9ACTN</name>
<comment type="caution">
    <text evidence="1">The sequence shown here is derived from an EMBL/GenBank/DDBJ whole genome shotgun (WGS) entry which is preliminary data.</text>
</comment>
<proteinExistence type="predicted"/>
<gene>
    <name evidence="1" type="ORF">FEAC_24110</name>
</gene>
<accession>A0A0D8FRV2</accession>
<protein>
    <submittedName>
        <fullName evidence="1">Uncharacterized protein</fullName>
    </submittedName>
</protein>
<evidence type="ECO:0000313" key="1">
    <source>
        <dbReference type="EMBL" id="KJE75851.1"/>
    </source>
</evidence>
<dbReference type="Proteomes" id="UP000032336">
    <property type="component" value="Unassembled WGS sequence"/>
</dbReference>
<evidence type="ECO:0000313" key="2">
    <source>
        <dbReference type="Proteomes" id="UP000032336"/>
    </source>
</evidence>
<keyword evidence="2" id="KW-1185">Reference proteome</keyword>